<feature type="region of interest" description="Disordered" evidence="1">
    <location>
        <begin position="28"/>
        <end position="69"/>
    </location>
</feature>
<gene>
    <name evidence="3" type="ORF">GKJPGBOP_07537</name>
</gene>
<keyword evidence="4" id="KW-1185">Reference proteome</keyword>
<feature type="compositionally biased region" description="Basic and acidic residues" evidence="1">
    <location>
        <begin position="277"/>
        <end position="286"/>
    </location>
</feature>
<dbReference type="EMBL" id="BHZD01000001">
    <property type="protein sequence ID" value="GCD47744.1"/>
    <property type="molecule type" value="Genomic_DNA"/>
</dbReference>
<dbReference type="Proteomes" id="UP000286746">
    <property type="component" value="Unassembled WGS sequence"/>
</dbReference>
<protein>
    <recommendedName>
        <fullName evidence="5">LppX_LprAFG lipoprotein</fullName>
    </recommendedName>
</protein>
<feature type="signal peptide" evidence="2">
    <location>
        <begin position="1"/>
        <end position="22"/>
    </location>
</feature>
<reference evidence="3 4" key="1">
    <citation type="submission" date="2018-11" db="EMBL/GenBank/DDBJ databases">
        <title>Whole genome sequence of Streptomyces paromomycinus NBRC 15454(T).</title>
        <authorList>
            <person name="Komaki H."/>
            <person name="Tamura T."/>
        </authorList>
    </citation>
    <scope>NUCLEOTIDE SEQUENCE [LARGE SCALE GENOMIC DNA]</scope>
    <source>
        <strain evidence="3 4">NBRC 15454</strain>
    </source>
</reference>
<dbReference type="InterPro" id="IPR029046">
    <property type="entry name" value="LolA/LolB/LppX"/>
</dbReference>
<feature type="compositionally biased region" description="Low complexity" evidence="1">
    <location>
        <begin position="44"/>
        <end position="55"/>
    </location>
</feature>
<name>A0A401WEH1_STREY</name>
<comment type="caution">
    <text evidence="3">The sequence shown here is derived from an EMBL/GenBank/DDBJ whole genome shotgun (WGS) entry which is preliminary data.</text>
</comment>
<evidence type="ECO:0000256" key="1">
    <source>
        <dbReference type="SAM" id="MobiDB-lite"/>
    </source>
</evidence>
<accession>A0A401WEH1</accession>
<dbReference type="Gene3D" id="2.50.20.20">
    <property type="match status" value="1"/>
</dbReference>
<evidence type="ECO:0000256" key="2">
    <source>
        <dbReference type="SAM" id="SignalP"/>
    </source>
</evidence>
<organism evidence="3 4">
    <name type="scientific">Streptomyces paromomycinus</name>
    <name type="common">Streptomyces rimosus subsp. paromomycinus</name>
    <dbReference type="NCBI Taxonomy" id="92743"/>
    <lineage>
        <taxon>Bacteria</taxon>
        <taxon>Bacillati</taxon>
        <taxon>Actinomycetota</taxon>
        <taxon>Actinomycetes</taxon>
        <taxon>Kitasatosporales</taxon>
        <taxon>Streptomycetaceae</taxon>
        <taxon>Streptomyces</taxon>
    </lineage>
</organism>
<feature type="region of interest" description="Disordered" evidence="1">
    <location>
        <begin position="265"/>
        <end position="301"/>
    </location>
</feature>
<feature type="chain" id="PRO_5038830812" description="LppX_LprAFG lipoprotein" evidence="2">
    <location>
        <begin position="23"/>
        <end position="301"/>
    </location>
</feature>
<dbReference type="AlphaFoldDB" id="A0A401WEH1"/>
<keyword evidence="2" id="KW-0732">Signal</keyword>
<proteinExistence type="predicted"/>
<feature type="compositionally biased region" description="Gly residues" evidence="1">
    <location>
        <begin position="28"/>
        <end position="43"/>
    </location>
</feature>
<evidence type="ECO:0000313" key="4">
    <source>
        <dbReference type="Proteomes" id="UP000286746"/>
    </source>
</evidence>
<sequence length="301" mass="31445">MRTVSKRPRLLAVAATGTLSLAFVTGCGGGEDQASGKGPGKQGGATASQGGAADGPQAVRAAHQKTTAAKTAKMTLLTRARSGGNNAEVRGSGVVDLGNGSSEMVLLTGNQQIHQRTVDGVLYQQPPAAQRQQLPQGKSWLKVDLKKLTQQSGGSSQYEDPTSSFNYTKGISDKDVTKVGTETVDGTATTHYKVSVDVAELAKDNAQQAKQLRAQLGDRLPLDIWLDAQGRVRQEKIEVKPQGGKQGSSGARTSVSTTLKFSDFGTDVNVTAPPAKDTVDITDKAAKQGQKGQQGQQATKS</sequence>
<evidence type="ECO:0000313" key="3">
    <source>
        <dbReference type="EMBL" id="GCD47744.1"/>
    </source>
</evidence>
<dbReference type="SUPFAM" id="SSF89392">
    <property type="entry name" value="Prokaryotic lipoproteins and lipoprotein localization factors"/>
    <property type="match status" value="1"/>
</dbReference>
<feature type="compositionally biased region" description="Low complexity" evidence="1">
    <location>
        <begin position="287"/>
        <end position="301"/>
    </location>
</feature>
<dbReference type="PROSITE" id="PS51257">
    <property type="entry name" value="PROKAR_LIPOPROTEIN"/>
    <property type="match status" value="1"/>
</dbReference>
<evidence type="ECO:0008006" key="5">
    <source>
        <dbReference type="Google" id="ProtNLM"/>
    </source>
</evidence>